<evidence type="ECO:0000313" key="3">
    <source>
        <dbReference type="EMBL" id="MDC3987351.1"/>
    </source>
</evidence>
<gene>
    <name evidence="3" type="ORF">KEG57_43180</name>
</gene>
<dbReference type="Pfam" id="PF13378">
    <property type="entry name" value="MR_MLE_C"/>
    <property type="match status" value="1"/>
</dbReference>
<dbReference type="InterPro" id="IPR036849">
    <property type="entry name" value="Enolase-like_C_sf"/>
</dbReference>
<dbReference type="InterPro" id="IPR029017">
    <property type="entry name" value="Enolase-like_N"/>
</dbReference>
<comment type="caution">
    <text evidence="3">The sequence shown here is derived from an EMBL/GenBank/DDBJ whole genome shotgun (WGS) entry which is preliminary data.</text>
</comment>
<dbReference type="PANTHER" id="PTHR48073">
    <property type="entry name" value="O-SUCCINYLBENZOATE SYNTHASE-RELATED"/>
    <property type="match status" value="1"/>
</dbReference>
<dbReference type="SUPFAM" id="SSF51604">
    <property type="entry name" value="Enolase C-terminal domain-like"/>
    <property type="match status" value="1"/>
</dbReference>
<dbReference type="PANTHER" id="PTHR48073:SF2">
    <property type="entry name" value="O-SUCCINYLBENZOATE SYNTHASE"/>
    <property type="match status" value="1"/>
</dbReference>
<name>A0A9X4AWZ6_9BACT</name>
<keyword evidence="4" id="KW-1185">Reference proteome</keyword>
<dbReference type="SMART" id="SM00922">
    <property type="entry name" value="MR_MLE"/>
    <property type="match status" value="1"/>
</dbReference>
<evidence type="ECO:0000313" key="4">
    <source>
        <dbReference type="Proteomes" id="UP001151081"/>
    </source>
</evidence>
<evidence type="ECO:0000259" key="2">
    <source>
        <dbReference type="SMART" id="SM00922"/>
    </source>
</evidence>
<dbReference type="GO" id="GO:0003824">
    <property type="term" value="F:catalytic activity"/>
    <property type="evidence" value="ECO:0007669"/>
    <property type="project" value="UniProtKB-ARBA"/>
</dbReference>
<dbReference type="SFLD" id="SFLDF00009">
    <property type="entry name" value="o-succinylbenzoate_synthase"/>
    <property type="match status" value="1"/>
</dbReference>
<dbReference type="GO" id="GO:0009063">
    <property type="term" value="P:amino acid catabolic process"/>
    <property type="evidence" value="ECO:0007669"/>
    <property type="project" value="InterPro"/>
</dbReference>
<dbReference type="EMBL" id="JAGTJJ010000051">
    <property type="protein sequence ID" value="MDC3987351.1"/>
    <property type="molecule type" value="Genomic_DNA"/>
</dbReference>
<keyword evidence="1" id="KW-0479">Metal-binding</keyword>
<dbReference type="PROSITE" id="PS00909">
    <property type="entry name" value="MR_MLE_2"/>
    <property type="match status" value="1"/>
</dbReference>
<dbReference type="SUPFAM" id="SSF54826">
    <property type="entry name" value="Enolase N-terminal domain-like"/>
    <property type="match status" value="1"/>
</dbReference>
<dbReference type="AlphaFoldDB" id="A0A9X4AWZ6"/>
<dbReference type="InterPro" id="IPR018110">
    <property type="entry name" value="Mandel_Rmase/mucon_lact_enz_CS"/>
</dbReference>
<organism evidence="3 4">
    <name type="scientific">Polyangium jinanense</name>
    <dbReference type="NCBI Taxonomy" id="2829994"/>
    <lineage>
        <taxon>Bacteria</taxon>
        <taxon>Pseudomonadati</taxon>
        <taxon>Myxococcota</taxon>
        <taxon>Polyangia</taxon>
        <taxon>Polyangiales</taxon>
        <taxon>Polyangiaceae</taxon>
        <taxon>Polyangium</taxon>
    </lineage>
</organism>
<dbReference type="RefSeq" id="WP_272423705.1">
    <property type="nucleotide sequence ID" value="NZ_JAGTJJ010000051.1"/>
</dbReference>
<reference evidence="3 4" key="1">
    <citation type="submission" date="2021-04" db="EMBL/GenBank/DDBJ databases">
        <title>Genome analysis of Polyangium sp.</title>
        <authorList>
            <person name="Li Y."/>
            <person name="Wang J."/>
        </authorList>
    </citation>
    <scope>NUCLEOTIDE SEQUENCE [LARGE SCALE GENOMIC DNA]</scope>
    <source>
        <strain evidence="3 4">SDU14</strain>
    </source>
</reference>
<dbReference type="Gene3D" id="3.30.390.10">
    <property type="entry name" value="Enolase-like, N-terminal domain"/>
    <property type="match status" value="1"/>
</dbReference>
<dbReference type="InterPro" id="IPR013342">
    <property type="entry name" value="Mandelate_racemase_C"/>
</dbReference>
<sequence>MRIQGGAAHPAYGPNRQFVRLGMRDEHERLGIGEASPLPPFSADVASVLAVVLGEAFPELATTADDRPPREAVAAAMAPVERALAPYPAARFALETALFDVVGRRRGLSVAACLAGVGRLDAVPTNALLDASAPDLVERARGVAEAGLHAVKVKLRARDEAGFAQELAALRALRESLPLPFELRLDPNGAWTVAEAHEKLARLAEVAPRYVEQPVPAALLPELGPAAVPWAADESLLLPGMAERLARAEGCAAFILKPAALGGLDRALAVAAIGAAAGLDLVVTHFADGPVGLAAAAELARALPKPPLACGLEPHPGLSAYPAMAIPQRGRPGTVREAALPGLGFSEEARTRWITTD</sequence>
<dbReference type="Proteomes" id="UP001151081">
    <property type="component" value="Unassembled WGS sequence"/>
</dbReference>
<dbReference type="SFLD" id="SFLDS00001">
    <property type="entry name" value="Enolase"/>
    <property type="match status" value="1"/>
</dbReference>
<evidence type="ECO:0000256" key="1">
    <source>
        <dbReference type="ARBA" id="ARBA00022723"/>
    </source>
</evidence>
<dbReference type="InterPro" id="IPR029065">
    <property type="entry name" value="Enolase_C-like"/>
</dbReference>
<proteinExistence type="predicted"/>
<protein>
    <submittedName>
        <fullName evidence="3">O-succinylbenzoate synthase</fullName>
    </submittedName>
</protein>
<dbReference type="SFLD" id="SFLDG00180">
    <property type="entry name" value="muconate_cycloisomerase"/>
    <property type="match status" value="1"/>
</dbReference>
<dbReference type="GO" id="GO:0046872">
    <property type="term" value="F:metal ion binding"/>
    <property type="evidence" value="ECO:0007669"/>
    <property type="project" value="UniProtKB-KW"/>
</dbReference>
<accession>A0A9X4AWZ6</accession>
<feature type="domain" description="Mandelate racemase/muconate lactonizing enzyme C-terminal" evidence="2">
    <location>
        <begin position="133"/>
        <end position="229"/>
    </location>
</feature>
<dbReference type="Gene3D" id="3.20.20.120">
    <property type="entry name" value="Enolase-like C-terminal domain"/>
    <property type="match status" value="1"/>
</dbReference>